<keyword evidence="1" id="KW-0812">Transmembrane</keyword>
<reference evidence="2" key="1">
    <citation type="submission" date="2022-05" db="EMBL/GenBank/DDBJ databases">
        <title>The Musa troglodytarum L. genome provides insights into the mechanism of non-climacteric behaviour and enrichment of carotenoids.</title>
        <authorList>
            <person name="Wang J."/>
        </authorList>
    </citation>
    <scope>NUCLEOTIDE SEQUENCE</scope>
    <source>
        <tissue evidence="2">Leaf</tissue>
    </source>
</reference>
<gene>
    <name evidence="2" type="ORF">MUK42_02079</name>
</gene>
<dbReference type="Proteomes" id="UP001055439">
    <property type="component" value="Chromosome 5"/>
</dbReference>
<evidence type="ECO:0000256" key="1">
    <source>
        <dbReference type="SAM" id="Phobius"/>
    </source>
</evidence>
<keyword evidence="1" id="KW-0472">Membrane</keyword>
<name>A0A9E7G1B1_9LILI</name>
<dbReference type="EMBL" id="CP097507">
    <property type="protein sequence ID" value="URE06359.1"/>
    <property type="molecule type" value="Genomic_DNA"/>
</dbReference>
<evidence type="ECO:0000313" key="2">
    <source>
        <dbReference type="EMBL" id="URE06359.1"/>
    </source>
</evidence>
<keyword evidence="1" id="KW-1133">Transmembrane helix</keyword>
<sequence length="85" mass="9384">LLSLAITQHALVTLYNVLSIEAYCSIIGLKKPLIVALMDLLGAPDIITRSIKDVFKTFFDLALYLLNYTTLVELGVMSPLFVLVV</sequence>
<feature type="non-terminal residue" evidence="2">
    <location>
        <position position="1"/>
    </location>
</feature>
<proteinExistence type="predicted"/>
<feature type="transmembrane region" description="Helical" evidence="1">
    <location>
        <begin position="61"/>
        <end position="84"/>
    </location>
</feature>
<organism evidence="2 3">
    <name type="scientific">Musa troglodytarum</name>
    <name type="common">fe'i banana</name>
    <dbReference type="NCBI Taxonomy" id="320322"/>
    <lineage>
        <taxon>Eukaryota</taxon>
        <taxon>Viridiplantae</taxon>
        <taxon>Streptophyta</taxon>
        <taxon>Embryophyta</taxon>
        <taxon>Tracheophyta</taxon>
        <taxon>Spermatophyta</taxon>
        <taxon>Magnoliopsida</taxon>
        <taxon>Liliopsida</taxon>
        <taxon>Zingiberales</taxon>
        <taxon>Musaceae</taxon>
        <taxon>Musa</taxon>
    </lineage>
</organism>
<accession>A0A9E7G1B1</accession>
<dbReference type="AlphaFoldDB" id="A0A9E7G1B1"/>
<keyword evidence="3" id="KW-1185">Reference proteome</keyword>
<protein>
    <submittedName>
        <fullName evidence="2">U-box domain-containing protein</fullName>
    </submittedName>
</protein>
<evidence type="ECO:0000313" key="3">
    <source>
        <dbReference type="Proteomes" id="UP001055439"/>
    </source>
</evidence>